<dbReference type="SUPFAM" id="SSF52540">
    <property type="entry name" value="P-loop containing nucleoside triphosphate hydrolases"/>
    <property type="match status" value="1"/>
</dbReference>
<organism evidence="1 2">
    <name type="scientific">Solicola gregarius</name>
    <dbReference type="NCBI Taxonomy" id="2908642"/>
    <lineage>
        <taxon>Bacteria</taxon>
        <taxon>Bacillati</taxon>
        <taxon>Actinomycetota</taxon>
        <taxon>Actinomycetes</taxon>
        <taxon>Propionibacteriales</taxon>
        <taxon>Nocardioidaceae</taxon>
        <taxon>Solicola</taxon>
    </lineage>
</organism>
<dbReference type="EMBL" id="CP094970">
    <property type="protein sequence ID" value="UYM06973.1"/>
    <property type="molecule type" value="Genomic_DNA"/>
</dbReference>
<sequence length="326" mass="35843">MAADSTRTGRIVIVAGPGRSGTSSFAGTLARLGLHVPEPVVKPNATNPAGFYEPRWVVDFHNRLLVRAAVRNLDLSPDARARAERTAAKPGVRAKLRGWLGDVLENQGSQLVIKDPRSSWFPRLWVETAGEFGIAPGFVTMLRHPAEVSTSRQTYYGEDQPVSEQRANNIARIGGWINGALGAERASRGSARAFVPYTDLVADWRQTITRVGAALDLDYDPAPDVDPHPVDEFIDPSLRRIRVDWDDVDIPDSLRDVGERAWQALSRLATEGADSPQAIDAVDQVAADYATLHADAQALSRHDVWRMRVDTRRRTERAAKSDEPSA</sequence>
<dbReference type="AlphaFoldDB" id="A0AA46YNT5"/>
<protein>
    <submittedName>
        <fullName evidence="1">Sulfotransferase family protein</fullName>
    </submittedName>
</protein>
<accession>A0AA46YNT5</accession>
<evidence type="ECO:0000313" key="2">
    <source>
        <dbReference type="Proteomes" id="UP001164390"/>
    </source>
</evidence>
<proteinExistence type="predicted"/>
<name>A0AA46YNT5_9ACTN</name>
<evidence type="ECO:0000313" key="1">
    <source>
        <dbReference type="EMBL" id="UYM06973.1"/>
    </source>
</evidence>
<dbReference type="RefSeq" id="WP_271635910.1">
    <property type="nucleotide sequence ID" value="NZ_CP094970.1"/>
</dbReference>
<dbReference type="InterPro" id="IPR027417">
    <property type="entry name" value="P-loop_NTPase"/>
</dbReference>
<keyword evidence="2" id="KW-1185">Reference proteome</keyword>
<gene>
    <name evidence="1" type="ORF">L0C25_07825</name>
</gene>
<reference evidence="1" key="1">
    <citation type="submission" date="2022-01" db="EMBL/GenBank/DDBJ databases">
        <title>Nocardioidaceae gen. sp. A5X3R13.</title>
        <authorList>
            <person name="Lopez Marin M.A."/>
            <person name="Uhlik O."/>
        </authorList>
    </citation>
    <scope>NUCLEOTIDE SEQUENCE</scope>
    <source>
        <strain evidence="1">A5X3R13</strain>
    </source>
</reference>
<dbReference type="KEGG" id="sgrg:L0C25_07825"/>
<dbReference type="Gene3D" id="3.40.50.300">
    <property type="entry name" value="P-loop containing nucleotide triphosphate hydrolases"/>
    <property type="match status" value="1"/>
</dbReference>
<dbReference type="Proteomes" id="UP001164390">
    <property type="component" value="Chromosome"/>
</dbReference>